<evidence type="ECO:0000313" key="1">
    <source>
        <dbReference type="EMBL" id="DAF87806.1"/>
    </source>
</evidence>
<organism evidence="1">
    <name type="scientific">Siphoviridae sp. ctwnj8</name>
    <dbReference type="NCBI Taxonomy" id="2825734"/>
    <lineage>
        <taxon>Viruses</taxon>
        <taxon>Duplodnaviria</taxon>
        <taxon>Heunggongvirae</taxon>
        <taxon>Uroviricota</taxon>
        <taxon>Caudoviricetes</taxon>
    </lineage>
</organism>
<accession>A0A8S5U031</accession>
<reference evidence="1" key="1">
    <citation type="journal article" date="2021" name="Proc. Natl. Acad. Sci. U.S.A.">
        <title>A Catalog of Tens of Thousands of Viruses from Human Metagenomes Reveals Hidden Associations with Chronic Diseases.</title>
        <authorList>
            <person name="Tisza M.J."/>
            <person name="Buck C.B."/>
        </authorList>
    </citation>
    <scope>NUCLEOTIDE SEQUENCE</scope>
    <source>
        <strain evidence="1">Ctwnj8</strain>
    </source>
</reference>
<proteinExistence type="predicted"/>
<protein>
    <submittedName>
        <fullName evidence="1">Uncharacterized protein</fullName>
    </submittedName>
</protein>
<dbReference type="EMBL" id="BK015969">
    <property type="protein sequence ID" value="DAF87806.1"/>
    <property type="molecule type" value="Genomic_DNA"/>
</dbReference>
<sequence length="31" mass="3614">MIYTHKNKTALEGIFEPFRAVLKFTTKAVMK</sequence>
<name>A0A8S5U031_9CAUD</name>